<feature type="compositionally biased region" description="Basic and acidic residues" evidence="11">
    <location>
        <begin position="20"/>
        <end position="60"/>
    </location>
</feature>
<evidence type="ECO:0000256" key="11">
    <source>
        <dbReference type="SAM" id="MobiDB-lite"/>
    </source>
</evidence>
<dbReference type="GO" id="GO:0005829">
    <property type="term" value="C:cytosol"/>
    <property type="evidence" value="ECO:0007669"/>
    <property type="project" value="UniProtKB-ARBA"/>
</dbReference>
<keyword evidence="6" id="KW-0143">Chaperone</keyword>
<dbReference type="EMBL" id="SCEB01000203">
    <property type="protein sequence ID" value="RXN00313.1"/>
    <property type="molecule type" value="Genomic_DNA"/>
</dbReference>
<keyword evidence="5" id="KW-0007">Acetylation</keyword>
<dbReference type="GO" id="GO:0007021">
    <property type="term" value="P:tubulin complex assembly"/>
    <property type="evidence" value="ECO:0007669"/>
    <property type="project" value="TreeGrafter"/>
</dbReference>
<gene>
    <name evidence="13" type="ORF">EOD39_9778</name>
</gene>
<dbReference type="AlphaFoldDB" id="A0A662YV24"/>
<proteinExistence type="inferred from homology"/>
<evidence type="ECO:0000256" key="9">
    <source>
        <dbReference type="ARBA" id="ARBA00067872"/>
    </source>
</evidence>
<dbReference type="InterPro" id="IPR006599">
    <property type="entry name" value="CARP_motif"/>
</dbReference>
<evidence type="ECO:0000313" key="14">
    <source>
        <dbReference type="Proteomes" id="UP000289886"/>
    </source>
</evidence>
<comment type="subunit">
    <text evidence="7">Supercomplex made of cofactors A to E. Cofactors A and D function by capturing and stabilizing tubulin in a quasi-native conformation. Cofactor E binds to the cofactor D-tubulin complex; interaction with cofactor C then causes the release of tubulin polypeptides that are committed to the native state.</text>
</comment>
<keyword evidence="4" id="KW-0597">Phosphoprotein</keyword>
<dbReference type="GO" id="GO:0015631">
    <property type="term" value="F:tubulin binding"/>
    <property type="evidence" value="ECO:0007669"/>
    <property type="project" value="InterPro"/>
</dbReference>
<comment type="caution">
    <text evidence="13">The sequence shown here is derived from an EMBL/GenBank/DDBJ whole genome shotgun (WGS) entry which is preliminary data.</text>
</comment>
<evidence type="ECO:0000256" key="4">
    <source>
        <dbReference type="ARBA" id="ARBA00022553"/>
    </source>
</evidence>
<evidence type="ECO:0000256" key="6">
    <source>
        <dbReference type="ARBA" id="ARBA00023186"/>
    </source>
</evidence>
<evidence type="ECO:0000256" key="10">
    <source>
        <dbReference type="ARBA" id="ARBA00079876"/>
    </source>
</evidence>
<evidence type="ECO:0000256" key="7">
    <source>
        <dbReference type="ARBA" id="ARBA00026055"/>
    </source>
</evidence>
<dbReference type="InterPro" id="IPR017901">
    <property type="entry name" value="C-CAP_CF_C-like"/>
</dbReference>
<feature type="domain" description="C-CAP/cofactor C-like" evidence="12">
    <location>
        <begin position="174"/>
        <end position="335"/>
    </location>
</feature>
<evidence type="ECO:0000256" key="2">
    <source>
        <dbReference type="ARBA" id="ARBA00008848"/>
    </source>
</evidence>
<keyword evidence="3" id="KW-0963">Cytoplasm</keyword>
<dbReference type="InterPro" id="IPR016098">
    <property type="entry name" value="CAP/MinC_C"/>
</dbReference>
<dbReference type="FunFam" id="2.160.20.70:FF:000007">
    <property type="entry name" value="tubulin-specific chaperone C"/>
    <property type="match status" value="1"/>
</dbReference>
<dbReference type="InterPro" id="IPR027684">
    <property type="entry name" value="TBCC"/>
</dbReference>
<dbReference type="InterPro" id="IPR031925">
    <property type="entry name" value="TBCC_N"/>
</dbReference>
<sequence>MDQLVAIEVGETCQGNGDAEPDRMARIPERLQKRDQERQEELERRKEAKESKQVTEEKSDFFTSTFSKEKADIEELLAGGGEAESGSLAGRLEDISARIQQLQKFLNDSMVFLPQYELRQAQSALQKLQSGLAEKRGELLPKKKFAFRSRNVGANNTNKETPEPRKGGEQASRPIDLTDASVTASPGNSDDVSAQCGFSNVVSQVLIKRADEINQRDVLLTHLSSCTVKLFGAPSTLHIKHVRDSTILCGPVSSSVFIDHCSGCTFAFPCQQLRTHNTTDSRAYLHVTSRAIVEDCSGVRFAPFTWSYPGLEEDFQVSGLDRERNNWTQVDDFNWLASDTPSPNWSVIPEEERKTTWV</sequence>
<evidence type="ECO:0000256" key="1">
    <source>
        <dbReference type="ARBA" id="ARBA00004496"/>
    </source>
</evidence>
<dbReference type="InterPro" id="IPR038397">
    <property type="entry name" value="TBCC_N_sf"/>
</dbReference>
<evidence type="ECO:0000256" key="5">
    <source>
        <dbReference type="ARBA" id="ARBA00022990"/>
    </source>
</evidence>
<dbReference type="Pfam" id="PF07986">
    <property type="entry name" value="TBCC"/>
    <property type="match status" value="1"/>
</dbReference>
<dbReference type="InterPro" id="IPR012945">
    <property type="entry name" value="Tubulin-bd_cofactor_C_dom"/>
</dbReference>
<reference evidence="13 14" key="1">
    <citation type="submission" date="2019-01" db="EMBL/GenBank/DDBJ databases">
        <title>Draft Genome and Complete Hox-Cluster Characterization of the Sterlet Sturgeon (Acipenser ruthenus).</title>
        <authorList>
            <person name="Wei Q."/>
        </authorList>
    </citation>
    <scope>NUCLEOTIDE SEQUENCE [LARGE SCALE GENOMIC DNA]</scope>
    <source>
        <strain evidence="13">WHYD16114868_AA</strain>
        <tissue evidence="13">Blood</tissue>
    </source>
</reference>
<evidence type="ECO:0000259" key="12">
    <source>
        <dbReference type="PROSITE" id="PS51329"/>
    </source>
</evidence>
<comment type="similarity">
    <text evidence="2">Belongs to the TBCC family.</text>
</comment>
<dbReference type="PANTHER" id="PTHR15139:SF0">
    <property type="entry name" value="TUBULIN-SPECIFIC CHAPERONE C"/>
    <property type="match status" value="1"/>
</dbReference>
<dbReference type="GO" id="GO:0007023">
    <property type="term" value="P:post-chaperonin tubulin folding pathway"/>
    <property type="evidence" value="ECO:0007669"/>
    <property type="project" value="InterPro"/>
</dbReference>
<evidence type="ECO:0000313" key="13">
    <source>
        <dbReference type="EMBL" id="RXN00313.1"/>
    </source>
</evidence>
<dbReference type="Gene3D" id="2.160.20.70">
    <property type="match status" value="1"/>
</dbReference>
<dbReference type="PANTHER" id="PTHR15139">
    <property type="entry name" value="TUBULIN FOLDING COFACTOR C"/>
    <property type="match status" value="1"/>
</dbReference>
<dbReference type="FunFam" id="1.20.58.1250:FF:000001">
    <property type="entry name" value="Tubulin-specific chaperone C"/>
    <property type="match status" value="1"/>
</dbReference>
<comment type="function">
    <text evidence="8">Tubulin-folding protein; involved in the final step of the tubulin folding pathway.</text>
</comment>
<dbReference type="Pfam" id="PF16752">
    <property type="entry name" value="TBCC_N"/>
    <property type="match status" value="1"/>
</dbReference>
<dbReference type="Proteomes" id="UP000289886">
    <property type="component" value="Unassembled WGS sequence"/>
</dbReference>
<evidence type="ECO:0000256" key="3">
    <source>
        <dbReference type="ARBA" id="ARBA00022490"/>
    </source>
</evidence>
<evidence type="ECO:0000256" key="8">
    <source>
        <dbReference type="ARBA" id="ARBA00058607"/>
    </source>
</evidence>
<keyword evidence="14" id="KW-1185">Reference proteome</keyword>
<name>A0A662YV24_ACIRT</name>
<comment type="subcellular location">
    <subcellularLocation>
        <location evidence="1">Cytoplasm</location>
    </subcellularLocation>
</comment>
<organism evidence="13 14">
    <name type="scientific">Acipenser ruthenus</name>
    <name type="common">Sterlet sturgeon</name>
    <dbReference type="NCBI Taxonomy" id="7906"/>
    <lineage>
        <taxon>Eukaryota</taxon>
        <taxon>Metazoa</taxon>
        <taxon>Chordata</taxon>
        <taxon>Craniata</taxon>
        <taxon>Vertebrata</taxon>
        <taxon>Euteleostomi</taxon>
        <taxon>Actinopterygii</taxon>
        <taxon>Chondrostei</taxon>
        <taxon>Acipenseriformes</taxon>
        <taxon>Acipenseridae</taxon>
        <taxon>Acipenser</taxon>
    </lineage>
</organism>
<feature type="region of interest" description="Disordered" evidence="11">
    <location>
        <begin position="150"/>
        <end position="174"/>
    </location>
</feature>
<protein>
    <recommendedName>
        <fullName evidence="9">Tubulin-specific chaperone C</fullName>
    </recommendedName>
    <alternativeName>
        <fullName evidence="10">Tubulin-folding cofactor C</fullName>
    </alternativeName>
</protein>
<feature type="region of interest" description="Disordered" evidence="11">
    <location>
        <begin position="1"/>
        <end position="61"/>
    </location>
</feature>
<accession>A0A662YV24</accession>
<dbReference type="PROSITE" id="PS51329">
    <property type="entry name" value="C_CAP_COFACTOR_C"/>
    <property type="match status" value="1"/>
</dbReference>
<dbReference type="Gene3D" id="1.20.58.1250">
    <property type="entry name" value="Tubulin Binding Cofactor C, N-terminal domain"/>
    <property type="match status" value="1"/>
</dbReference>
<dbReference type="SMART" id="SM00673">
    <property type="entry name" value="CARP"/>
    <property type="match status" value="2"/>
</dbReference>